<protein>
    <submittedName>
        <fullName evidence="2">Uncharacterized protein</fullName>
    </submittedName>
</protein>
<evidence type="ECO:0000256" key="1">
    <source>
        <dbReference type="SAM" id="MobiDB-lite"/>
    </source>
</evidence>
<feature type="compositionally biased region" description="Polar residues" evidence="1">
    <location>
        <begin position="21"/>
        <end position="35"/>
    </location>
</feature>
<dbReference type="AlphaFoldDB" id="A0A9W7SR27"/>
<feature type="region of interest" description="Disordered" evidence="1">
    <location>
        <begin position="1"/>
        <end position="57"/>
    </location>
</feature>
<comment type="caution">
    <text evidence="2">The sequence shown here is derived from an EMBL/GenBank/DDBJ whole genome shotgun (WGS) entry which is preliminary data.</text>
</comment>
<dbReference type="EMBL" id="RIBY02001923">
    <property type="protein sequence ID" value="KAH9827051.1"/>
    <property type="molecule type" value="Genomic_DNA"/>
</dbReference>
<proteinExistence type="predicted"/>
<accession>A0A9W7SR27</accession>
<reference evidence="2 3" key="1">
    <citation type="journal article" date="2018" name="IMA Fungus">
        <title>IMA Genome-F 10: Nine draft genome sequences of Claviceps purpurea s.lat., including C. arundinis, C. humidiphila, and C. cf. spartinae, pseudomolecules for the pitch canker pathogen Fusarium circinatum, draft genome of Davidsoniella eucalypti, Grosmannia galeiformis, Quambalaria eucalypti, and Teratosphaeria destructans.</title>
        <authorList>
            <person name="Wingfield B.D."/>
            <person name="Liu M."/>
            <person name="Nguyen H.D."/>
            <person name="Lane F.A."/>
            <person name="Morgan S.W."/>
            <person name="De Vos L."/>
            <person name="Wilken P.M."/>
            <person name="Duong T.A."/>
            <person name="Aylward J."/>
            <person name="Coetzee M.P."/>
            <person name="Dadej K."/>
            <person name="De Beer Z.W."/>
            <person name="Findlay W."/>
            <person name="Havenga M."/>
            <person name="Kolarik M."/>
            <person name="Menzies J.G."/>
            <person name="Naidoo K."/>
            <person name="Pochopski O."/>
            <person name="Shoukouhi P."/>
            <person name="Santana Q.C."/>
            <person name="Seifert K.A."/>
            <person name="Soal N."/>
            <person name="Steenkamp E.T."/>
            <person name="Tatham C.T."/>
            <person name="van der Nest M.A."/>
            <person name="Wingfield M.J."/>
        </authorList>
    </citation>
    <scope>NUCLEOTIDE SEQUENCE [LARGE SCALE GENOMIC DNA]</scope>
    <source>
        <strain evidence="2">CMW44962</strain>
    </source>
</reference>
<evidence type="ECO:0000313" key="2">
    <source>
        <dbReference type="EMBL" id="KAH9827051.1"/>
    </source>
</evidence>
<feature type="compositionally biased region" description="Polar residues" evidence="1">
    <location>
        <begin position="272"/>
        <end position="311"/>
    </location>
</feature>
<feature type="region of interest" description="Disordered" evidence="1">
    <location>
        <begin position="323"/>
        <end position="378"/>
    </location>
</feature>
<organism evidence="2 3">
    <name type="scientific">Teratosphaeria destructans</name>
    <dbReference type="NCBI Taxonomy" id="418781"/>
    <lineage>
        <taxon>Eukaryota</taxon>
        <taxon>Fungi</taxon>
        <taxon>Dikarya</taxon>
        <taxon>Ascomycota</taxon>
        <taxon>Pezizomycotina</taxon>
        <taxon>Dothideomycetes</taxon>
        <taxon>Dothideomycetidae</taxon>
        <taxon>Mycosphaerellales</taxon>
        <taxon>Teratosphaeriaceae</taxon>
        <taxon>Teratosphaeria</taxon>
    </lineage>
</organism>
<feature type="compositionally biased region" description="Polar residues" evidence="1">
    <location>
        <begin position="323"/>
        <end position="335"/>
    </location>
</feature>
<feature type="region of interest" description="Disordered" evidence="1">
    <location>
        <begin position="188"/>
        <end position="232"/>
    </location>
</feature>
<gene>
    <name evidence="2" type="ORF">Tdes44962_MAKER03158</name>
</gene>
<dbReference type="Proteomes" id="UP001138500">
    <property type="component" value="Unassembled WGS sequence"/>
</dbReference>
<feature type="region of interest" description="Disordered" evidence="1">
    <location>
        <begin position="122"/>
        <end position="168"/>
    </location>
</feature>
<name>A0A9W7SR27_9PEZI</name>
<evidence type="ECO:0000313" key="3">
    <source>
        <dbReference type="Proteomes" id="UP001138500"/>
    </source>
</evidence>
<sequence>MPVGTSYDSVGELSSLLGSDGVSTDDSAIDTSQGGRSPPTPSRRNINANQQRARKIKKGVTETALKLFGLMIPAFEILRQNMPQSKGSQIAVEALLAEGLAAAEGTYGHRTFDALVTTFGSKLENQSQRPPKRKRESPVQHQPKRQKRAAPVVTPEPLSTPSGYQHPGAQWSVRQATGHAAPVVNTQVGEQKNQQQRGTSSGPSIYSTSTPDALNLGHGGAGEPFVTQERPPVDFRDFGDKTVYNHQDISDDFRQFISDQEGMSNAFREPLGTQQGMSGAQSGNEAVNSTQSDMSEDSMQSISEPVSTQQDMSDDFRKFMSGQSNTQADMSNDFRQFSGGPFKIQQDVPDDFRQLPSESFNTQERMPEQPIDTHQPMSDSDLRQFLIDLGIDPDMPA</sequence>
<feature type="compositionally biased region" description="Polar residues" evidence="1">
    <location>
        <begin position="188"/>
        <end position="212"/>
    </location>
</feature>
<feature type="region of interest" description="Disordered" evidence="1">
    <location>
        <begin position="269"/>
        <end position="311"/>
    </location>
</feature>
<reference evidence="2 3" key="2">
    <citation type="journal article" date="2021" name="Curr. Genet.">
        <title>Genetic response to nitrogen starvation in the aggressive Eucalyptus foliar pathogen Teratosphaeria destructans.</title>
        <authorList>
            <person name="Havenga M."/>
            <person name="Wingfield B.D."/>
            <person name="Wingfield M.J."/>
            <person name="Dreyer L.L."/>
            <person name="Roets F."/>
            <person name="Aylward J."/>
        </authorList>
    </citation>
    <scope>NUCLEOTIDE SEQUENCE [LARGE SCALE GENOMIC DNA]</scope>
    <source>
        <strain evidence="2">CMW44962</strain>
    </source>
</reference>
<keyword evidence="3" id="KW-1185">Reference proteome</keyword>